<evidence type="ECO:0000313" key="3">
    <source>
        <dbReference type="Proteomes" id="UP000285768"/>
    </source>
</evidence>
<dbReference type="EMBL" id="CP035037">
    <property type="protein sequence ID" value="QAB17976.1"/>
    <property type="molecule type" value="Genomic_DNA"/>
</dbReference>
<dbReference type="InterPro" id="IPR034660">
    <property type="entry name" value="DinB/YfiT-like"/>
</dbReference>
<dbReference type="NCBIfam" id="NF047843">
    <property type="entry name" value="MST_Rv0443"/>
    <property type="match status" value="1"/>
</dbReference>
<evidence type="ECO:0000313" key="2">
    <source>
        <dbReference type="EMBL" id="QAB17976.1"/>
    </source>
</evidence>
<dbReference type="Proteomes" id="UP000285768">
    <property type="component" value="Chromosome"/>
</dbReference>
<accession>A0ABX5QFW0</accession>
<feature type="domain" description="DinB-like" evidence="1">
    <location>
        <begin position="24"/>
        <end position="157"/>
    </location>
</feature>
<proteinExistence type="predicted"/>
<keyword evidence="3" id="KW-1185">Reference proteome</keyword>
<dbReference type="Gene3D" id="1.20.120.450">
    <property type="entry name" value="dinb family like domain"/>
    <property type="match status" value="1"/>
</dbReference>
<reference evidence="2 3" key="1">
    <citation type="submission" date="2019-01" db="EMBL/GenBank/DDBJ databases">
        <title>Leucobacter muris sp. nov. isolated from the nose of a laboratory mouse.</title>
        <authorList>
            <person name="Benga L."/>
            <person name="Sproeer C."/>
            <person name="Schumann P."/>
            <person name="Verbarg S."/>
            <person name="Bunk B."/>
            <person name="Engelhardt E."/>
            <person name="Benten P.M."/>
            <person name="Sager M."/>
        </authorList>
    </citation>
    <scope>NUCLEOTIDE SEQUENCE [LARGE SCALE GENOMIC DNA]</scope>
    <source>
        <strain evidence="2 3">DSM 101948</strain>
    </source>
</reference>
<name>A0ABX5QFW0_9MICO</name>
<protein>
    <submittedName>
        <fullName evidence="2">DUF664 domain-containing protein</fullName>
    </submittedName>
</protein>
<gene>
    <name evidence="2" type="ORF">Leucomu_08630</name>
</gene>
<dbReference type="RefSeq" id="WP_128386970.1">
    <property type="nucleotide sequence ID" value="NZ_CP035037.1"/>
</dbReference>
<dbReference type="InterPro" id="IPR024775">
    <property type="entry name" value="DinB-like"/>
</dbReference>
<organism evidence="2 3">
    <name type="scientific">Leucobacter muris</name>
    <dbReference type="NCBI Taxonomy" id="1935379"/>
    <lineage>
        <taxon>Bacteria</taxon>
        <taxon>Bacillati</taxon>
        <taxon>Actinomycetota</taxon>
        <taxon>Actinomycetes</taxon>
        <taxon>Micrococcales</taxon>
        <taxon>Microbacteriaceae</taxon>
        <taxon>Leucobacter</taxon>
    </lineage>
</organism>
<sequence length="170" mass="18677">MNAIDILIDLARRPKDSAEALRISLTPGLLNAHPHHDNSVAWLLWHAARELDEQLAALSGREAVWSSDGFDRRFGLELGPHEMGYGHTAEQARAVVVEDPELLLEHLAAVVDAQVEYLRSLDESALDEVIDEQWDPPVTRASRLVSISVDAAEHVAQAAYIAGMEPGAFE</sequence>
<evidence type="ECO:0000259" key="1">
    <source>
        <dbReference type="Pfam" id="PF12867"/>
    </source>
</evidence>
<dbReference type="Pfam" id="PF12867">
    <property type="entry name" value="DinB_2"/>
    <property type="match status" value="1"/>
</dbReference>
<dbReference type="SUPFAM" id="SSF109854">
    <property type="entry name" value="DinB/YfiT-like putative metalloenzymes"/>
    <property type="match status" value="1"/>
</dbReference>